<gene>
    <name evidence="1" type="ORF">OMO38_15055</name>
</gene>
<proteinExistence type="predicted"/>
<dbReference type="Proteomes" id="UP001163731">
    <property type="component" value="Unassembled WGS sequence"/>
</dbReference>
<comment type="caution">
    <text evidence="1">The sequence shown here is derived from an EMBL/GenBank/DDBJ whole genome shotgun (WGS) entry which is preliminary data.</text>
</comment>
<evidence type="ECO:0000313" key="2">
    <source>
        <dbReference type="Proteomes" id="UP001163731"/>
    </source>
</evidence>
<keyword evidence="2" id="KW-1185">Reference proteome</keyword>
<dbReference type="RefSeq" id="WP_264751014.1">
    <property type="nucleotide sequence ID" value="NZ_JAPDHW010000011.1"/>
</dbReference>
<accession>A0ABT3I1E5</accession>
<evidence type="ECO:0000313" key="1">
    <source>
        <dbReference type="EMBL" id="MCW3169842.1"/>
    </source>
</evidence>
<name>A0ABT3I1E5_9FLAO</name>
<reference evidence="1" key="1">
    <citation type="submission" date="2022-10" db="EMBL/GenBank/DDBJ databases">
        <title>Chryseobacterium babae sp. nov. isolated from the gut of the beetle Oryctes rhinoceros, and Chryseobacterium kimseyorum sp. nov., isolated from a stick insect rearing cage.</title>
        <authorList>
            <person name="Shelomi M."/>
            <person name="Han C.-J."/>
            <person name="Chen W.-M."/>
            <person name="Chen H.-K."/>
            <person name="Liaw S.-J."/>
            <person name="Muhle E."/>
            <person name="Clermont D."/>
        </authorList>
    </citation>
    <scope>NUCLEOTIDE SEQUENCE</scope>
    <source>
        <strain evidence="1">09-1422</strain>
    </source>
</reference>
<sequence>MNKIKFINDPKFGKHEGVTDDKYILLGLFVGQFRFLDNIQEVIDDLENVKNGIKTWEEIIAPLGNNWDIGYGNGSLDVENDIAYFLANDETNQSFKMPLQEIIDLMKDWKIFMS</sequence>
<organism evidence="1 2">
    <name type="scientific">Chryseobacterium kimseyorum</name>
    <dbReference type="NCBI Taxonomy" id="2984028"/>
    <lineage>
        <taxon>Bacteria</taxon>
        <taxon>Pseudomonadati</taxon>
        <taxon>Bacteroidota</taxon>
        <taxon>Flavobacteriia</taxon>
        <taxon>Flavobacteriales</taxon>
        <taxon>Weeksellaceae</taxon>
        <taxon>Chryseobacterium group</taxon>
        <taxon>Chryseobacterium</taxon>
    </lineage>
</organism>
<protein>
    <submittedName>
        <fullName evidence="1">Uncharacterized protein</fullName>
    </submittedName>
</protein>
<dbReference type="EMBL" id="JAPDHW010000011">
    <property type="protein sequence ID" value="MCW3169842.1"/>
    <property type="molecule type" value="Genomic_DNA"/>
</dbReference>